<dbReference type="NCBIfam" id="NF037995">
    <property type="entry name" value="TRAP_S1"/>
    <property type="match status" value="1"/>
</dbReference>
<gene>
    <name evidence="2" type="ORF">GSUB_15730</name>
</gene>
<keyword evidence="1" id="KW-0732">Signal</keyword>
<evidence type="ECO:0000313" key="2">
    <source>
        <dbReference type="EMBL" id="AJF07711.1"/>
    </source>
</evidence>
<reference evidence="2 3" key="1">
    <citation type="journal article" date="2015" name="Genome Announc.">
        <title>Genomes of Geoalkalibacter ferrihydriticus Z-0531T and Geoalkalibacter subterraneus Red1T, Two Haloalkaliphilic Metal-Reducing Deltaproteobacteria.</title>
        <authorList>
            <person name="Badalamenti J.P."/>
            <person name="Krajmalnik-Brown R."/>
            <person name="Torres C.I."/>
            <person name="Bond D.R."/>
        </authorList>
    </citation>
    <scope>NUCLEOTIDE SEQUENCE [LARGE SCALE GENOMIC DNA]</scope>
    <source>
        <strain evidence="2 3">Red1</strain>
    </source>
</reference>
<evidence type="ECO:0000313" key="3">
    <source>
        <dbReference type="Proteomes" id="UP000035036"/>
    </source>
</evidence>
<dbReference type="HOGENOM" id="CLU_036176_1_2_7"/>
<evidence type="ECO:0000256" key="1">
    <source>
        <dbReference type="ARBA" id="ARBA00022729"/>
    </source>
</evidence>
<dbReference type="EMBL" id="CP010311">
    <property type="protein sequence ID" value="AJF07711.1"/>
    <property type="molecule type" value="Genomic_DNA"/>
</dbReference>
<dbReference type="STRING" id="483547.GSUB_15730"/>
<name>A0A0B5FVU8_9BACT</name>
<sequence length="347" mass="39020">MSGRIFNWLIVLALMVFIAPAGVSAEADPLASWTPDFDPSGAEYTYILSNVDHPSIEGIAVGYHIRDKVWERSNGRLFVDFRPLAQLGGERDVLQKLKLGAVQGMLCSSVAAANLAPGFGIVNLPFVVNTFEKLENFRNDPELFEPFSQAAAPQGVTAVDFTGYGSYGWASTSPVRTLEEAREVNFRIAEAPVNTDLYKAWSMKFTVMPWPDVPQALQTGVIDGLDHTPIVCGITRKFNIARYFTQVDYAQGLYIHLMNRRWLDRLPEDLRNILLDTIREESARARNLTKLQQEAQIAAARENGVTFFELSKKDRERLEELAAPVYEKWGKKIGEDYLEKVRTRLGD</sequence>
<dbReference type="Proteomes" id="UP000035036">
    <property type="component" value="Chromosome"/>
</dbReference>
<dbReference type="AlphaFoldDB" id="A0A0B5FVU8"/>
<dbReference type="CDD" id="cd13603">
    <property type="entry name" value="PBP2_TRAP_Siap_TeaA_like"/>
    <property type="match status" value="1"/>
</dbReference>
<dbReference type="PANTHER" id="PTHR33376">
    <property type="match status" value="1"/>
</dbReference>
<dbReference type="KEGG" id="gsb:GSUB_15730"/>
<keyword evidence="3" id="KW-1185">Reference proteome</keyword>
<dbReference type="Pfam" id="PF03480">
    <property type="entry name" value="DctP"/>
    <property type="match status" value="1"/>
</dbReference>
<dbReference type="Gene3D" id="3.40.190.170">
    <property type="entry name" value="Bacterial extracellular solute-binding protein, family 7"/>
    <property type="match status" value="1"/>
</dbReference>
<protein>
    <submittedName>
        <fullName evidence="2">C4-dicarboxylate ABC transporter substrate-binding protein</fullName>
    </submittedName>
</protein>
<dbReference type="PANTHER" id="PTHR33376:SF4">
    <property type="entry name" value="SIALIC ACID-BINDING PERIPLASMIC PROTEIN SIAP"/>
    <property type="match status" value="1"/>
</dbReference>
<dbReference type="InterPro" id="IPR038404">
    <property type="entry name" value="TRAP_DctP_sf"/>
</dbReference>
<dbReference type="InterPro" id="IPR018389">
    <property type="entry name" value="DctP_fam"/>
</dbReference>
<organism evidence="2 3">
    <name type="scientific">Geoalkalibacter subterraneus</name>
    <dbReference type="NCBI Taxonomy" id="483547"/>
    <lineage>
        <taxon>Bacteria</taxon>
        <taxon>Pseudomonadati</taxon>
        <taxon>Thermodesulfobacteriota</taxon>
        <taxon>Desulfuromonadia</taxon>
        <taxon>Desulfuromonadales</taxon>
        <taxon>Geoalkalibacteraceae</taxon>
        <taxon>Geoalkalibacter</taxon>
    </lineage>
</organism>
<dbReference type="OrthoDB" id="5401313at2"/>
<proteinExistence type="predicted"/>
<accession>A0A0B5FVU8</accession>
<dbReference type="GO" id="GO:0055085">
    <property type="term" value="P:transmembrane transport"/>
    <property type="evidence" value="ECO:0007669"/>
    <property type="project" value="InterPro"/>
</dbReference>
<dbReference type="RefSeq" id="WP_040201679.1">
    <property type="nucleotide sequence ID" value="NZ_CP010311.1"/>
</dbReference>